<dbReference type="EMBL" id="JAANIA010002346">
    <property type="protein sequence ID" value="KAG5316067.1"/>
    <property type="molecule type" value="Genomic_DNA"/>
</dbReference>
<dbReference type="GO" id="GO:0005634">
    <property type="term" value="C:nucleus"/>
    <property type="evidence" value="ECO:0007669"/>
    <property type="project" value="UniProtKB-SubCell"/>
</dbReference>
<dbReference type="PANTHER" id="PTHR19303">
    <property type="entry name" value="TRANSPOSON"/>
    <property type="match status" value="1"/>
</dbReference>
<comment type="caution">
    <text evidence="5">The sequence shown here is derived from an EMBL/GenBank/DDBJ whole genome shotgun (WGS) entry which is preliminary data.</text>
</comment>
<dbReference type="Pfam" id="PF03221">
    <property type="entry name" value="HTH_Tnp_Tc5"/>
    <property type="match status" value="1"/>
</dbReference>
<protein>
    <submittedName>
        <fullName evidence="5">TIGD6 protein</fullName>
    </submittedName>
</protein>
<evidence type="ECO:0000256" key="2">
    <source>
        <dbReference type="ARBA" id="ARBA00023125"/>
    </source>
</evidence>
<dbReference type="AlphaFoldDB" id="A0A836ELC0"/>
<dbReference type="PANTHER" id="PTHR19303:SF73">
    <property type="entry name" value="PROTEIN PDC2"/>
    <property type="match status" value="1"/>
</dbReference>
<feature type="region of interest" description="Disordered" evidence="3">
    <location>
        <begin position="556"/>
        <end position="583"/>
    </location>
</feature>
<feature type="compositionally biased region" description="Basic and acidic residues" evidence="3">
    <location>
        <begin position="574"/>
        <end position="583"/>
    </location>
</feature>
<feature type="region of interest" description="Disordered" evidence="3">
    <location>
        <begin position="479"/>
        <end position="504"/>
    </location>
</feature>
<reference evidence="5" key="1">
    <citation type="submission" date="2020-02" db="EMBL/GenBank/DDBJ databases">
        <title>Relaxed selection underlies rapid genomic changes in the transitions from sociality to social parasitism in ants.</title>
        <authorList>
            <person name="Bi X."/>
        </authorList>
    </citation>
    <scope>NUCLEOTIDE SEQUENCE</scope>
    <source>
        <strain evidence="5">BGI-DK2014c</strain>
        <tissue evidence="5">Whole body</tissue>
    </source>
</reference>
<dbReference type="InterPro" id="IPR050863">
    <property type="entry name" value="CenT-Element_Derived"/>
</dbReference>
<dbReference type="SUPFAM" id="SSF46689">
    <property type="entry name" value="Homeodomain-like"/>
    <property type="match status" value="1"/>
</dbReference>
<gene>
    <name evidence="5" type="primary">Tigd6</name>
    <name evidence="5" type="ORF">G6Z78_0010938</name>
</gene>
<evidence type="ECO:0000313" key="5">
    <source>
        <dbReference type="EMBL" id="KAG5316067.1"/>
    </source>
</evidence>
<evidence type="ECO:0000256" key="1">
    <source>
        <dbReference type="ARBA" id="ARBA00004123"/>
    </source>
</evidence>
<feature type="domain" description="HTH CENPB-type" evidence="4">
    <location>
        <begin position="1"/>
        <end position="63"/>
    </location>
</feature>
<dbReference type="Gene3D" id="1.10.10.60">
    <property type="entry name" value="Homeodomain-like"/>
    <property type="match status" value="1"/>
</dbReference>
<dbReference type="PROSITE" id="PS51253">
    <property type="entry name" value="HTH_CENPB"/>
    <property type="match status" value="1"/>
</dbReference>
<accession>A0A836ELC0</accession>
<dbReference type="GO" id="GO:0003677">
    <property type="term" value="F:DNA binding"/>
    <property type="evidence" value="ECO:0007669"/>
    <property type="project" value="UniProtKB-KW"/>
</dbReference>
<proteinExistence type="predicted"/>
<feature type="non-terminal residue" evidence="5">
    <location>
        <position position="1"/>
    </location>
</feature>
<feature type="non-terminal residue" evidence="5">
    <location>
        <position position="643"/>
    </location>
</feature>
<organism evidence="5 6">
    <name type="scientific">Pseudoatta argentina</name>
    <dbReference type="NCBI Taxonomy" id="621737"/>
    <lineage>
        <taxon>Eukaryota</taxon>
        <taxon>Metazoa</taxon>
        <taxon>Ecdysozoa</taxon>
        <taxon>Arthropoda</taxon>
        <taxon>Hexapoda</taxon>
        <taxon>Insecta</taxon>
        <taxon>Pterygota</taxon>
        <taxon>Neoptera</taxon>
        <taxon>Endopterygota</taxon>
        <taxon>Hymenoptera</taxon>
        <taxon>Apocrita</taxon>
        <taxon>Aculeata</taxon>
        <taxon>Formicoidea</taxon>
        <taxon>Formicidae</taxon>
        <taxon>Myrmicinae</taxon>
        <taxon>Pseudoatta</taxon>
    </lineage>
</organism>
<keyword evidence="6" id="KW-1185">Reference proteome</keyword>
<evidence type="ECO:0000259" key="4">
    <source>
        <dbReference type="PROSITE" id="PS51253"/>
    </source>
</evidence>
<dbReference type="InterPro" id="IPR004875">
    <property type="entry name" value="DDE_SF_endonuclease_dom"/>
</dbReference>
<sequence>MRMIKDDLLRWTCERHATGCLLDRHLLRDKALELAHKHGLTNFKCSEKWLTSFLKKYGFSLNTKEPSGPIFNNYRLWIDMMQSIITQYKHKDLFHVDELMMYSDVPPIKITASKIWQDESDTNLEKMTILLCCNASGTEKLPLLICGSYLSIIMGKDHIYSHSEDASINDSLFREWLIQLNHLMSNNNRRILLLLHRNRIDALRDLELSNIKHIFFPDDFPPILRPLKRDIFHFIKMTYRSKYVEGIRECRHRWNVENVVRSLVEAWQQVPRDLIIASFQRTSFRTDDCLLEIRCDAWEDLQTGISFRKFVTFDDYLTANASQKQCESTSRNHNYNLRTRISKEADKFNNLFNFAISSKEKDPIVDHALVNEISKITYEKKDIDRKRRNLLKRSHDKVQLNEELYEEAKPSNESTSRENEDIAIILTSEPSRVVDIQIESIARTSKSGDVYLTMQESVNESRTNTEYDKSECDKTVNNKERCKNNRAPSNERSIESPKVDNVNDDDIASQQVFNDTSAVDSQSDTKEPNPKVVSCSILRDEVEKADLNGNVRSSSRKLLKRRSVDESQANPSDEPERKRLRSDSDWMKQYETTFVFGPFDVAQTVTTVSADTFTISDSRVPQLRPRRSCETERSIFTISPRRD</sequence>
<dbReference type="InterPro" id="IPR006600">
    <property type="entry name" value="HTH_CenpB_DNA-bd_dom"/>
</dbReference>
<name>A0A836ELC0_9HYME</name>
<evidence type="ECO:0000256" key="3">
    <source>
        <dbReference type="SAM" id="MobiDB-lite"/>
    </source>
</evidence>
<keyword evidence="2" id="KW-0238">DNA-binding</keyword>
<evidence type="ECO:0000313" key="6">
    <source>
        <dbReference type="Proteomes" id="UP000668214"/>
    </source>
</evidence>
<dbReference type="Proteomes" id="UP000668214">
    <property type="component" value="Unassembled WGS sequence"/>
</dbReference>
<dbReference type="InterPro" id="IPR009057">
    <property type="entry name" value="Homeodomain-like_sf"/>
</dbReference>
<dbReference type="Pfam" id="PF03184">
    <property type="entry name" value="DDE_1"/>
    <property type="match status" value="1"/>
</dbReference>
<comment type="subcellular location">
    <subcellularLocation>
        <location evidence="1">Nucleus</location>
    </subcellularLocation>
</comment>